<keyword evidence="6" id="KW-0406">Ion transport</keyword>
<dbReference type="PANTHER" id="PTHR43840">
    <property type="entry name" value="MITOCHONDRIAL METAL TRANSPORTER 1-RELATED"/>
    <property type="match status" value="1"/>
</dbReference>
<dbReference type="Gene3D" id="1.20.1510.10">
    <property type="entry name" value="Cation efflux protein transmembrane domain"/>
    <property type="match status" value="1"/>
</dbReference>
<dbReference type="NCBIfam" id="TIGR01297">
    <property type="entry name" value="CDF"/>
    <property type="match status" value="1"/>
</dbReference>
<evidence type="ECO:0000256" key="4">
    <source>
        <dbReference type="ARBA" id="ARBA00022496"/>
    </source>
</evidence>
<gene>
    <name evidence="11" type="ORF">QWJ08_15260</name>
</gene>
<evidence type="ECO:0000313" key="12">
    <source>
        <dbReference type="Proteomes" id="UP001169719"/>
    </source>
</evidence>
<keyword evidence="3" id="KW-0813">Transport</keyword>
<keyword evidence="7 9" id="KW-1133">Transmembrane helix</keyword>
<evidence type="ECO:0000256" key="7">
    <source>
        <dbReference type="ARBA" id="ARBA00022989"/>
    </source>
</evidence>
<evidence type="ECO:0000259" key="10">
    <source>
        <dbReference type="Pfam" id="PF01545"/>
    </source>
</evidence>
<feature type="transmembrane region" description="Helical" evidence="9">
    <location>
        <begin position="12"/>
        <end position="41"/>
    </location>
</feature>
<dbReference type="InterPro" id="IPR058533">
    <property type="entry name" value="Cation_efflux_TM"/>
</dbReference>
<organism evidence="11 12">
    <name type="scientific">Vibrio agarivorans</name>
    <dbReference type="NCBI Taxonomy" id="153622"/>
    <lineage>
        <taxon>Bacteria</taxon>
        <taxon>Pseudomonadati</taxon>
        <taxon>Pseudomonadota</taxon>
        <taxon>Gammaproteobacteria</taxon>
        <taxon>Vibrionales</taxon>
        <taxon>Vibrionaceae</taxon>
        <taxon>Vibrio</taxon>
    </lineage>
</organism>
<evidence type="ECO:0000256" key="9">
    <source>
        <dbReference type="SAM" id="Phobius"/>
    </source>
</evidence>
<accession>A0ABT7Y3S9</accession>
<keyword evidence="6" id="KW-0864">Zinc transport</keyword>
<feature type="transmembrane region" description="Helical" evidence="9">
    <location>
        <begin position="189"/>
        <end position="210"/>
    </location>
</feature>
<feature type="transmembrane region" description="Helical" evidence="9">
    <location>
        <begin position="156"/>
        <end position="177"/>
    </location>
</feature>
<dbReference type="Proteomes" id="UP001169719">
    <property type="component" value="Unassembled WGS sequence"/>
</dbReference>
<keyword evidence="6" id="KW-0862">Zinc</keyword>
<dbReference type="RefSeq" id="WP_289962748.1">
    <property type="nucleotide sequence ID" value="NZ_JAUEOZ010000002.1"/>
</dbReference>
<protein>
    <submittedName>
        <fullName evidence="11">Cation diffusion facilitator family transporter</fullName>
    </submittedName>
</protein>
<dbReference type="InterPro" id="IPR002524">
    <property type="entry name" value="Cation_efflux"/>
</dbReference>
<keyword evidence="8 9" id="KW-0472">Membrane</keyword>
<evidence type="ECO:0000256" key="3">
    <source>
        <dbReference type="ARBA" id="ARBA00022448"/>
    </source>
</evidence>
<name>A0ABT7Y3S9_9VIBR</name>
<feature type="transmembrane region" description="Helical" evidence="9">
    <location>
        <begin position="114"/>
        <end position="135"/>
    </location>
</feature>
<dbReference type="SUPFAM" id="SSF161111">
    <property type="entry name" value="Cation efflux protein transmembrane domain-like"/>
    <property type="match status" value="1"/>
</dbReference>
<keyword evidence="4" id="KW-0408">Iron</keyword>
<dbReference type="InterPro" id="IPR027469">
    <property type="entry name" value="Cation_efflux_TMD_sf"/>
</dbReference>
<keyword evidence="4" id="KW-0410">Iron transport</keyword>
<evidence type="ECO:0000313" key="11">
    <source>
        <dbReference type="EMBL" id="MDN2482696.1"/>
    </source>
</evidence>
<dbReference type="InterPro" id="IPR050291">
    <property type="entry name" value="CDF_Transporter"/>
</dbReference>
<evidence type="ECO:0000256" key="2">
    <source>
        <dbReference type="ARBA" id="ARBA00010212"/>
    </source>
</evidence>
<comment type="caution">
    <text evidence="11">The sequence shown here is derived from an EMBL/GenBank/DDBJ whole genome shotgun (WGS) entry which is preliminary data.</text>
</comment>
<comment type="similarity">
    <text evidence="2">Belongs to the cation diffusion facilitator (CDF) transporter (TC 2.A.4) family. FieF subfamily.</text>
</comment>
<feature type="transmembrane region" description="Helical" evidence="9">
    <location>
        <begin position="76"/>
        <end position="102"/>
    </location>
</feature>
<dbReference type="EMBL" id="JAUEOZ010000002">
    <property type="protein sequence ID" value="MDN2482696.1"/>
    <property type="molecule type" value="Genomic_DNA"/>
</dbReference>
<evidence type="ECO:0000256" key="8">
    <source>
        <dbReference type="ARBA" id="ARBA00023136"/>
    </source>
</evidence>
<sequence>MCTQALQNENKLLKFSAVLSLSFAVMGIVLGWLIGSLVIIFDGTYSLMSLLLTLVSLGASAYIAKPSKKHFPFGKAVLEPIVIAFKAVVILALVSTSLYSAITSLFNGGNDVDTGIAVLFGFINVAGCGFGWWYIDKQSSKFSSGLIEAEATQWKMDTLISVAVALGFIIAIVLTQTSFAHLAGYADPIMMLLMGAYFIKVPGEMLIGAMKELLKMSPTREVTQKVEKEVDALNQALNSDLEVAAVSKVGNELHVQVDVRTDEHQLDTRELSHTRKQLTDKLSSLSLDVNLTLNVAL</sequence>
<evidence type="ECO:0000256" key="1">
    <source>
        <dbReference type="ARBA" id="ARBA00004141"/>
    </source>
</evidence>
<dbReference type="Pfam" id="PF01545">
    <property type="entry name" value="Cation_efflux"/>
    <property type="match status" value="1"/>
</dbReference>
<feature type="domain" description="Cation efflux protein transmembrane" evidence="10">
    <location>
        <begin position="14"/>
        <end position="214"/>
    </location>
</feature>
<reference evidence="11" key="1">
    <citation type="submission" date="2024-05" db="EMBL/GenBank/DDBJ databases">
        <title>Genome Sequences of Four Agar- Degrading Marine Bacteria.</title>
        <authorList>
            <person name="Phillips E.K."/>
            <person name="Shaffer J.C."/>
            <person name="Henson M.W."/>
            <person name="Temperton B."/>
            <person name="Thrash C.J."/>
            <person name="Martin M.O."/>
        </authorList>
    </citation>
    <scope>NUCLEOTIDE SEQUENCE</scope>
    <source>
        <strain evidence="11">EKP203</strain>
    </source>
</reference>
<dbReference type="PANTHER" id="PTHR43840:SF15">
    <property type="entry name" value="MITOCHONDRIAL METAL TRANSPORTER 1-RELATED"/>
    <property type="match status" value="1"/>
</dbReference>
<keyword evidence="12" id="KW-1185">Reference proteome</keyword>
<evidence type="ECO:0000256" key="5">
    <source>
        <dbReference type="ARBA" id="ARBA00022692"/>
    </source>
</evidence>
<evidence type="ECO:0000256" key="6">
    <source>
        <dbReference type="ARBA" id="ARBA00022906"/>
    </source>
</evidence>
<feature type="transmembrane region" description="Helical" evidence="9">
    <location>
        <begin position="47"/>
        <end position="64"/>
    </location>
</feature>
<proteinExistence type="inferred from homology"/>
<comment type="subcellular location">
    <subcellularLocation>
        <location evidence="1">Membrane</location>
        <topology evidence="1">Multi-pass membrane protein</topology>
    </subcellularLocation>
</comment>
<keyword evidence="5 9" id="KW-0812">Transmembrane</keyword>